<dbReference type="GO" id="GO:0043409">
    <property type="term" value="P:negative regulation of MAPK cascade"/>
    <property type="evidence" value="ECO:0007669"/>
    <property type="project" value="TreeGrafter"/>
</dbReference>
<feature type="compositionally biased region" description="Polar residues" evidence="5">
    <location>
        <begin position="435"/>
        <end position="445"/>
    </location>
</feature>
<dbReference type="PANTHER" id="PTHR10159:SF519">
    <property type="entry name" value="DUAL SPECIFICITY PROTEIN PHOSPHATASE MPK3"/>
    <property type="match status" value="1"/>
</dbReference>
<dbReference type="InterPro" id="IPR000387">
    <property type="entry name" value="Tyr_Pase_dom"/>
</dbReference>
<evidence type="ECO:0000259" key="6">
    <source>
        <dbReference type="PROSITE" id="PS50054"/>
    </source>
</evidence>
<dbReference type="AlphaFoldDB" id="A0A8H7SFZ8"/>
<evidence type="ECO:0000256" key="1">
    <source>
        <dbReference type="ARBA" id="ARBA00008601"/>
    </source>
</evidence>
<dbReference type="SMART" id="SM00195">
    <property type="entry name" value="DSPc"/>
    <property type="match status" value="1"/>
</dbReference>
<evidence type="ECO:0000256" key="2">
    <source>
        <dbReference type="ARBA" id="ARBA00013064"/>
    </source>
</evidence>
<dbReference type="EC" id="3.1.3.48" evidence="2"/>
<protein>
    <recommendedName>
        <fullName evidence="2">protein-tyrosine-phosphatase</fullName>
        <ecNumber evidence="2">3.1.3.48</ecNumber>
    </recommendedName>
</protein>
<keyword evidence="3" id="KW-0378">Hydrolase</keyword>
<feature type="region of interest" description="Disordered" evidence="5">
    <location>
        <begin position="56"/>
        <end position="79"/>
    </location>
</feature>
<dbReference type="PANTHER" id="PTHR10159">
    <property type="entry name" value="DUAL SPECIFICITY PROTEIN PHOSPHATASE"/>
    <property type="match status" value="1"/>
</dbReference>
<comment type="caution">
    <text evidence="8">The sequence shown here is derived from an EMBL/GenBank/DDBJ whole genome shotgun (WGS) entry which is preliminary data.</text>
</comment>
<gene>
    <name evidence="8" type="ORF">INT45_002118</name>
</gene>
<dbReference type="EMBL" id="JAEPRB010000004">
    <property type="protein sequence ID" value="KAG2227880.1"/>
    <property type="molecule type" value="Genomic_DNA"/>
</dbReference>
<dbReference type="GO" id="GO:0008330">
    <property type="term" value="F:protein tyrosine/threonine phosphatase activity"/>
    <property type="evidence" value="ECO:0007669"/>
    <property type="project" value="TreeGrafter"/>
</dbReference>
<sequence>MTVPLATSSTPVLTSLSSQQRPFSFSPSASSSGLASRRRNNKNLSLCLSDSARLASAPATPNRMQFDLTPNKRGPEPQGPYQHGPLRIMPHLYLGAEHNALELDLLRRLSINCMLNVAEEVVHPQERQFVTFEEMFERSPPTSNSVMPSPSLSRASTASSIASSLHTISPLEQRPSSPRWFEKYESTTTLLLPGAKKKRQASVSSIGSVCDSYYNNNNMSNINTHSSNINTNINNNNRLATLNTLCEKQNMAYKKLPWKHNQDNLVDELDGAIAAIDKARDAGHTILVHCQCGVARSATVIIAYIMKTMKLPVQEAYDYVKAQAPGISPNLALLYQLREYEQKLSHLNESLRPSSTSLRPSNLCDRSYHPHQPQPTTPKTPSSPKNPLFLFRKSSLSLSWKRRMGKLKQDDNTNDFEGWWRSKMKQQSSVSSSQTNNGSKVSLRC</sequence>
<keyword evidence="4" id="KW-0904">Protein phosphatase</keyword>
<dbReference type="PROSITE" id="PS50056">
    <property type="entry name" value="TYR_PHOSPHATASE_2"/>
    <property type="match status" value="1"/>
</dbReference>
<comment type="similarity">
    <text evidence="1">Belongs to the protein-tyrosine phosphatase family. Non-receptor class dual specificity subfamily.</text>
</comment>
<dbReference type="Pfam" id="PF00782">
    <property type="entry name" value="DSPc"/>
    <property type="match status" value="1"/>
</dbReference>
<evidence type="ECO:0000256" key="5">
    <source>
        <dbReference type="SAM" id="MobiDB-lite"/>
    </source>
</evidence>
<feature type="domain" description="Tyrosine-protein phosphatase" evidence="6">
    <location>
        <begin position="84"/>
        <end position="346"/>
    </location>
</feature>
<dbReference type="OrthoDB" id="2017893at2759"/>
<feature type="compositionally biased region" description="Low complexity" evidence="5">
    <location>
        <begin position="148"/>
        <end position="158"/>
    </location>
</feature>
<dbReference type="GO" id="GO:0017017">
    <property type="term" value="F:MAP kinase tyrosine/serine/threonine phosphatase activity"/>
    <property type="evidence" value="ECO:0007669"/>
    <property type="project" value="TreeGrafter"/>
</dbReference>
<organism evidence="8 9">
    <name type="scientific">Circinella minor</name>
    <dbReference type="NCBI Taxonomy" id="1195481"/>
    <lineage>
        <taxon>Eukaryota</taxon>
        <taxon>Fungi</taxon>
        <taxon>Fungi incertae sedis</taxon>
        <taxon>Mucoromycota</taxon>
        <taxon>Mucoromycotina</taxon>
        <taxon>Mucoromycetes</taxon>
        <taxon>Mucorales</taxon>
        <taxon>Lichtheimiaceae</taxon>
        <taxon>Circinella</taxon>
    </lineage>
</organism>
<evidence type="ECO:0000313" key="8">
    <source>
        <dbReference type="EMBL" id="KAG2227880.1"/>
    </source>
</evidence>
<reference evidence="8 9" key="1">
    <citation type="submission" date="2020-12" db="EMBL/GenBank/DDBJ databases">
        <title>Metabolic potential, ecology and presence of endohyphal bacteria is reflected in genomic diversity of Mucoromycotina.</title>
        <authorList>
            <person name="Muszewska A."/>
            <person name="Okrasinska A."/>
            <person name="Steczkiewicz K."/>
            <person name="Drgas O."/>
            <person name="Orlowska M."/>
            <person name="Perlinska-Lenart U."/>
            <person name="Aleksandrzak-Piekarczyk T."/>
            <person name="Szatraj K."/>
            <person name="Zielenkiewicz U."/>
            <person name="Pilsyk S."/>
            <person name="Malc E."/>
            <person name="Mieczkowski P."/>
            <person name="Kruszewska J.S."/>
            <person name="Biernat P."/>
            <person name="Pawlowska J."/>
        </authorList>
    </citation>
    <scope>NUCLEOTIDE SEQUENCE [LARGE SCALE GENOMIC DNA]</scope>
    <source>
        <strain evidence="8 9">CBS 142.35</strain>
    </source>
</reference>
<dbReference type="Gene3D" id="3.90.190.10">
    <property type="entry name" value="Protein tyrosine phosphatase superfamily"/>
    <property type="match status" value="1"/>
</dbReference>
<proteinExistence type="inferred from homology"/>
<evidence type="ECO:0000256" key="3">
    <source>
        <dbReference type="ARBA" id="ARBA00022801"/>
    </source>
</evidence>
<keyword evidence="9" id="KW-1185">Reference proteome</keyword>
<feature type="compositionally biased region" description="Low complexity" evidence="5">
    <location>
        <begin position="379"/>
        <end position="388"/>
    </location>
</feature>
<feature type="compositionally biased region" description="Low complexity" evidence="5">
    <location>
        <begin position="1"/>
        <end position="35"/>
    </location>
</feature>
<dbReference type="InterPro" id="IPR020422">
    <property type="entry name" value="TYR_PHOSPHATASE_DUAL_dom"/>
</dbReference>
<dbReference type="InterPro" id="IPR016130">
    <property type="entry name" value="Tyr_Pase_AS"/>
</dbReference>
<feature type="region of interest" description="Disordered" evidence="5">
    <location>
        <begin position="137"/>
        <end position="158"/>
    </location>
</feature>
<dbReference type="InterPro" id="IPR000340">
    <property type="entry name" value="Dual-sp_phosphatase_cat-dom"/>
</dbReference>
<dbReference type="InterPro" id="IPR029021">
    <property type="entry name" value="Prot-tyrosine_phosphatase-like"/>
</dbReference>
<evidence type="ECO:0000259" key="7">
    <source>
        <dbReference type="PROSITE" id="PS50056"/>
    </source>
</evidence>
<dbReference type="Proteomes" id="UP000646827">
    <property type="component" value="Unassembled WGS sequence"/>
</dbReference>
<dbReference type="SUPFAM" id="SSF52799">
    <property type="entry name" value="(Phosphotyrosine protein) phosphatases II"/>
    <property type="match status" value="1"/>
</dbReference>
<accession>A0A8H7SFZ8</accession>
<dbReference type="PROSITE" id="PS50054">
    <property type="entry name" value="TYR_PHOSPHATASE_DUAL"/>
    <property type="match status" value="1"/>
</dbReference>
<name>A0A8H7SFZ8_9FUNG</name>
<dbReference type="GO" id="GO:0005737">
    <property type="term" value="C:cytoplasm"/>
    <property type="evidence" value="ECO:0007669"/>
    <property type="project" value="TreeGrafter"/>
</dbReference>
<evidence type="ECO:0000256" key="4">
    <source>
        <dbReference type="ARBA" id="ARBA00022912"/>
    </source>
</evidence>
<feature type="region of interest" description="Disordered" evidence="5">
    <location>
        <begin position="348"/>
        <end position="388"/>
    </location>
</feature>
<feature type="region of interest" description="Disordered" evidence="5">
    <location>
        <begin position="425"/>
        <end position="445"/>
    </location>
</feature>
<feature type="compositionally biased region" description="Low complexity" evidence="5">
    <location>
        <begin position="350"/>
        <end position="361"/>
    </location>
</feature>
<feature type="domain" description="Tyrosine specific protein phosphatases" evidence="7">
    <location>
        <begin position="263"/>
        <end position="335"/>
    </location>
</feature>
<dbReference type="GO" id="GO:0033550">
    <property type="term" value="F:MAP kinase tyrosine phosphatase activity"/>
    <property type="evidence" value="ECO:0007669"/>
    <property type="project" value="TreeGrafter"/>
</dbReference>
<feature type="region of interest" description="Disordered" evidence="5">
    <location>
        <begin position="1"/>
        <end position="37"/>
    </location>
</feature>
<evidence type="ECO:0000313" key="9">
    <source>
        <dbReference type="Proteomes" id="UP000646827"/>
    </source>
</evidence>
<dbReference type="PROSITE" id="PS00383">
    <property type="entry name" value="TYR_PHOSPHATASE_1"/>
    <property type="match status" value="1"/>
</dbReference>